<gene>
    <name evidence="1" type="ORF">BECKLPF1236B_GA0070989_12581</name>
</gene>
<evidence type="ECO:0000313" key="1">
    <source>
        <dbReference type="EMBL" id="VFK21477.1"/>
    </source>
</evidence>
<protein>
    <submittedName>
        <fullName evidence="1">Uncharacterized protein</fullName>
    </submittedName>
</protein>
<sequence>MVDARSDPPYGPESGLLFHSNISLIFLDRFVQDFSTNGLRKLPIFLRFRFAWPGMARAKRSLKMLEDRISCKLPAFAILSALG</sequence>
<accession>A0A450WWT5</accession>
<reference evidence="1" key="1">
    <citation type="submission" date="2019-02" db="EMBL/GenBank/DDBJ databases">
        <authorList>
            <person name="Gruber-Vodicka R. H."/>
            <person name="Seah K. B. B."/>
        </authorList>
    </citation>
    <scope>NUCLEOTIDE SEQUENCE</scope>
    <source>
        <strain evidence="1">BECK_S313</strain>
    </source>
</reference>
<dbReference type="EMBL" id="CAADFK010000258">
    <property type="protein sequence ID" value="VFK21477.1"/>
    <property type="molecule type" value="Genomic_DNA"/>
</dbReference>
<name>A0A450WWT5_9GAMM</name>
<dbReference type="AlphaFoldDB" id="A0A450WWT5"/>
<proteinExistence type="predicted"/>
<organism evidence="1">
    <name type="scientific">Candidatus Kentrum sp. LPFa</name>
    <dbReference type="NCBI Taxonomy" id="2126335"/>
    <lineage>
        <taxon>Bacteria</taxon>
        <taxon>Pseudomonadati</taxon>
        <taxon>Pseudomonadota</taxon>
        <taxon>Gammaproteobacteria</taxon>
        <taxon>Candidatus Kentrum</taxon>
    </lineage>
</organism>